<proteinExistence type="predicted"/>
<accession>A0A7J0EEC2</accession>
<dbReference type="EMBL" id="BJWL01000003">
    <property type="protein sequence ID" value="GFY84209.1"/>
    <property type="molecule type" value="Genomic_DNA"/>
</dbReference>
<reference evidence="1 2" key="1">
    <citation type="submission" date="2019-07" db="EMBL/GenBank/DDBJ databases">
        <title>De Novo Assembly of kiwifruit Actinidia rufa.</title>
        <authorList>
            <person name="Sugita-Konishi S."/>
            <person name="Sato K."/>
            <person name="Mori E."/>
            <person name="Abe Y."/>
            <person name="Kisaki G."/>
            <person name="Hamano K."/>
            <person name="Suezawa K."/>
            <person name="Otani M."/>
            <person name="Fukuda T."/>
            <person name="Manabe T."/>
            <person name="Gomi K."/>
            <person name="Tabuchi M."/>
            <person name="Akimitsu K."/>
            <person name="Kataoka I."/>
        </authorList>
    </citation>
    <scope>NUCLEOTIDE SEQUENCE [LARGE SCALE GENOMIC DNA]</scope>
    <source>
        <strain evidence="2">cv. Fuchu</strain>
    </source>
</reference>
<dbReference type="AlphaFoldDB" id="A0A7J0EEC2"/>
<dbReference type="InterPro" id="IPR046939">
    <property type="entry name" value="TPPII_C_sf"/>
</dbReference>
<organism evidence="1 2">
    <name type="scientific">Actinidia rufa</name>
    <dbReference type="NCBI Taxonomy" id="165716"/>
    <lineage>
        <taxon>Eukaryota</taxon>
        <taxon>Viridiplantae</taxon>
        <taxon>Streptophyta</taxon>
        <taxon>Embryophyta</taxon>
        <taxon>Tracheophyta</taxon>
        <taxon>Spermatophyta</taxon>
        <taxon>Magnoliopsida</taxon>
        <taxon>eudicotyledons</taxon>
        <taxon>Gunneridae</taxon>
        <taxon>Pentapetalae</taxon>
        <taxon>asterids</taxon>
        <taxon>Ericales</taxon>
        <taxon>Actinidiaceae</taxon>
        <taxon>Actinidia</taxon>
    </lineage>
</organism>
<dbReference type="Proteomes" id="UP000585474">
    <property type="component" value="Unassembled WGS sequence"/>
</dbReference>
<gene>
    <name evidence="1" type="ORF">Acr_03g0009830</name>
</gene>
<comment type="caution">
    <text evidence="1">The sequence shown here is derived from an EMBL/GenBank/DDBJ whole genome shotgun (WGS) entry which is preliminary data.</text>
</comment>
<protein>
    <submittedName>
        <fullName evidence="1">Tripeptidyl peptidase ii</fullName>
    </submittedName>
</protein>
<sequence>MLQIIDAADEVVDSVDTDELMKYFSLKNDPEDEGAENIKKKMETTRDQFADALYQKGLAMAEIESLKMMTLFVLWLCRVEKNSAVASTEGENVVDTTDDRTVPDLFEENFKELRKWVDLKSYKYGTLLVIRERRCGRLGTALKAVNDIIQDPGEPPKKKLYELKLSLLDEIGWGHLVSYERQWMHIRFPASLPLF</sequence>
<dbReference type="OrthoDB" id="10256524at2759"/>
<keyword evidence="2" id="KW-1185">Reference proteome</keyword>
<evidence type="ECO:0000313" key="1">
    <source>
        <dbReference type="EMBL" id="GFY84209.1"/>
    </source>
</evidence>
<name>A0A7J0EEC2_9ERIC</name>
<dbReference type="Gene3D" id="1.25.40.710">
    <property type="match status" value="1"/>
</dbReference>
<evidence type="ECO:0000313" key="2">
    <source>
        <dbReference type="Proteomes" id="UP000585474"/>
    </source>
</evidence>